<dbReference type="InterPro" id="IPR002401">
    <property type="entry name" value="Cyt_P450_E_grp-I"/>
</dbReference>
<keyword evidence="5" id="KW-0560">Oxidoreductase</keyword>
<keyword evidence="7" id="KW-0503">Monooxygenase</keyword>
<dbReference type="GO" id="GO:0004497">
    <property type="term" value="F:monooxygenase activity"/>
    <property type="evidence" value="ECO:0007669"/>
    <property type="project" value="UniProtKB-KW"/>
</dbReference>
<comment type="cofactor">
    <cofactor evidence="1">
        <name>heme</name>
        <dbReference type="ChEBI" id="CHEBI:30413"/>
    </cofactor>
</comment>
<feature type="transmembrane region" description="Helical" evidence="9">
    <location>
        <begin position="14"/>
        <end position="34"/>
    </location>
</feature>
<dbReference type="Gene3D" id="1.10.630.10">
    <property type="entry name" value="Cytochrome P450"/>
    <property type="match status" value="1"/>
</dbReference>
<dbReference type="PANTHER" id="PTHR47955">
    <property type="entry name" value="CYTOCHROME P450 FAMILY 71 PROTEIN"/>
    <property type="match status" value="1"/>
</dbReference>
<keyword evidence="6" id="KW-0408">Iron</keyword>
<evidence type="ECO:0008006" key="12">
    <source>
        <dbReference type="Google" id="ProtNLM"/>
    </source>
</evidence>
<dbReference type="PRINTS" id="PR00463">
    <property type="entry name" value="EP450I"/>
</dbReference>
<reference evidence="10 11" key="1">
    <citation type="submission" date="2022-12" db="EMBL/GenBank/DDBJ databases">
        <title>Chromosome-scale assembly of the Ensete ventricosum genome.</title>
        <authorList>
            <person name="Dussert Y."/>
            <person name="Stocks J."/>
            <person name="Wendawek A."/>
            <person name="Woldeyes F."/>
            <person name="Nichols R.A."/>
            <person name="Borrell J.S."/>
        </authorList>
    </citation>
    <scope>NUCLEOTIDE SEQUENCE [LARGE SCALE GENOMIC DNA]</scope>
    <source>
        <strain evidence="11">cv. Maze</strain>
        <tissue evidence="10">Seeds</tissue>
    </source>
</reference>
<name>A0AAV8R4I1_ENSVE</name>
<dbReference type="SUPFAM" id="SSF48264">
    <property type="entry name" value="Cytochrome P450"/>
    <property type="match status" value="1"/>
</dbReference>
<dbReference type="PANTHER" id="PTHR47955:SF19">
    <property type="entry name" value="CYTOCHROME P450 71A9-LIKE ISOFORM X1"/>
    <property type="match status" value="1"/>
</dbReference>
<evidence type="ECO:0000256" key="3">
    <source>
        <dbReference type="ARBA" id="ARBA00022617"/>
    </source>
</evidence>
<dbReference type="GO" id="GO:0020037">
    <property type="term" value="F:heme binding"/>
    <property type="evidence" value="ECO:0007669"/>
    <property type="project" value="InterPro"/>
</dbReference>
<comment type="caution">
    <text evidence="10">The sequence shown here is derived from an EMBL/GenBank/DDBJ whole genome shotgun (WGS) entry which is preliminary data.</text>
</comment>
<organism evidence="10 11">
    <name type="scientific">Ensete ventricosum</name>
    <name type="common">Abyssinian banana</name>
    <name type="synonym">Musa ensete</name>
    <dbReference type="NCBI Taxonomy" id="4639"/>
    <lineage>
        <taxon>Eukaryota</taxon>
        <taxon>Viridiplantae</taxon>
        <taxon>Streptophyta</taxon>
        <taxon>Embryophyta</taxon>
        <taxon>Tracheophyta</taxon>
        <taxon>Spermatophyta</taxon>
        <taxon>Magnoliopsida</taxon>
        <taxon>Liliopsida</taxon>
        <taxon>Zingiberales</taxon>
        <taxon>Musaceae</taxon>
        <taxon>Ensete</taxon>
    </lineage>
</organism>
<evidence type="ECO:0000256" key="8">
    <source>
        <dbReference type="SAM" id="MobiDB-lite"/>
    </source>
</evidence>
<keyword evidence="9" id="KW-0812">Transmembrane</keyword>
<evidence type="ECO:0000256" key="5">
    <source>
        <dbReference type="ARBA" id="ARBA00023002"/>
    </source>
</evidence>
<gene>
    <name evidence="10" type="ORF">OPV22_012264</name>
</gene>
<dbReference type="Pfam" id="PF00067">
    <property type="entry name" value="p450"/>
    <property type="match status" value="1"/>
</dbReference>
<accession>A0AAV8R4I1</accession>
<dbReference type="AlphaFoldDB" id="A0AAV8R4I1"/>
<protein>
    <recommendedName>
        <fullName evidence="12">Cytochrome P450</fullName>
    </recommendedName>
</protein>
<dbReference type="Proteomes" id="UP001222027">
    <property type="component" value="Unassembled WGS sequence"/>
</dbReference>
<keyword evidence="3" id="KW-0349">Heme</keyword>
<keyword evidence="4" id="KW-0479">Metal-binding</keyword>
<dbReference type="InterPro" id="IPR001128">
    <property type="entry name" value="Cyt_P450"/>
</dbReference>
<keyword evidence="11" id="KW-1185">Reference proteome</keyword>
<keyword evidence="9" id="KW-1133">Transmembrane helix</keyword>
<dbReference type="EMBL" id="JAQQAF010000004">
    <property type="protein sequence ID" value="KAJ8490543.1"/>
    <property type="molecule type" value="Genomic_DNA"/>
</dbReference>
<dbReference type="InterPro" id="IPR036396">
    <property type="entry name" value="Cyt_P450_sf"/>
</dbReference>
<evidence type="ECO:0000313" key="11">
    <source>
        <dbReference type="Proteomes" id="UP001222027"/>
    </source>
</evidence>
<evidence type="ECO:0000256" key="9">
    <source>
        <dbReference type="SAM" id="Phobius"/>
    </source>
</evidence>
<evidence type="ECO:0000256" key="7">
    <source>
        <dbReference type="ARBA" id="ARBA00023033"/>
    </source>
</evidence>
<evidence type="ECO:0000256" key="4">
    <source>
        <dbReference type="ARBA" id="ARBA00022723"/>
    </source>
</evidence>
<evidence type="ECO:0000256" key="1">
    <source>
        <dbReference type="ARBA" id="ARBA00001971"/>
    </source>
</evidence>
<evidence type="ECO:0000256" key="6">
    <source>
        <dbReference type="ARBA" id="ARBA00023004"/>
    </source>
</evidence>
<feature type="region of interest" description="Disordered" evidence="8">
    <location>
        <begin position="382"/>
        <end position="411"/>
    </location>
</feature>
<proteinExistence type="inferred from homology"/>
<keyword evidence="9" id="KW-0472">Membrane</keyword>
<dbReference type="GO" id="GO:0016705">
    <property type="term" value="F:oxidoreductase activity, acting on paired donors, with incorporation or reduction of molecular oxygen"/>
    <property type="evidence" value="ECO:0007669"/>
    <property type="project" value="InterPro"/>
</dbReference>
<feature type="compositionally biased region" description="Polar residues" evidence="8">
    <location>
        <begin position="382"/>
        <end position="393"/>
    </location>
</feature>
<dbReference type="GO" id="GO:0005506">
    <property type="term" value="F:iron ion binding"/>
    <property type="evidence" value="ECO:0007669"/>
    <property type="project" value="InterPro"/>
</dbReference>
<evidence type="ECO:0000256" key="2">
    <source>
        <dbReference type="ARBA" id="ARBA00010617"/>
    </source>
</evidence>
<evidence type="ECO:0000313" key="10">
    <source>
        <dbReference type="EMBL" id="KAJ8490543.1"/>
    </source>
</evidence>
<sequence>METVATHSLPHLHLTHPFLLLLLPMLLCVLLLFLRRQRTAASTTKLPLPPSPSRIPILGNLHQLGSLPHRTLRAMAARHGPIMLLQLGEVPALVVSTVDMAREVMKEQDHIFASRPSLKVPNMLLRDGRDVAFAPYGNYWRQVKKVSLLHLLSAKMVRSFRVVRREEVACMTDEISRACSSGPVDVTGALKSLANHIISRITLGSSSKQEIWGRQIVHVLGVASTLMGAFHAGDYFPSLPWLSRFSGLEERVKRVLDVVDPILDEIIEKHRRRSREDERETDFVDILLSLQEDPEMKRLISNESIKAIVTDVRVDCDVFGNACVVSCMKNVASPLTRSHLNDARVSCCRSAGPEADPRAGGLPLTISMDTSRFGAQHCSLLDSQQHRQQTSPSPFHPTVKGFGEAPVSSSYRRDEASMTPLLAW</sequence>
<comment type="similarity">
    <text evidence="2">Belongs to the cytochrome P450 family.</text>
</comment>